<gene>
    <name evidence="1" type="ORF">BCR38DRAFT_445082</name>
</gene>
<dbReference type="AlphaFoldDB" id="A0A1Y2DKD9"/>
<dbReference type="InParanoid" id="A0A1Y2DKD9"/>
<organism evidence="1 2">
    <name type="scientific">Pseudomassariella vexata</name>
    <dbReference type="NCBI Taxonomy" id="1141098"/>
    <lineage>
        <taxon>Eukaryota</taxon>
        <taxon>Fungi</taxon>
        <taxon>Dikarya</taxon>
        <taxon>Ascomycota</taxon>
        <taxon>Pezizomycotina</taxon>
        <taxon>Sordariomycetes</taxon>
        <taxon>Xylariomycetidae</taxon>
        <taxon>Amphisphaeriales</taxon>
        <taxon>Pseudomassariaceae</taxon>
        <taxon>Pseudomassariella</taxon>
    </lineage>
</organism>
<dbReference type="RefSeq" id="XP_040712208.1">
    <property type="nucleotide sequence ID" value="XM_040860982.1"/>
</dbReference>
<dbReference type="Proteomes" id="UP000193689">
    <property type="component" value="Unassembled WGS sequence"/>
</dbReference>
<dbReference type="OrthoDB" id="4776271at2759"/>
<reference evidence="1 2" key="1">
    <citation type="submission" date="2016-07" db="EMBL/GenBank/DDBJ databases">
        <title>Pervasive Adenine N6-methylation of Active Genes in Fungi.</title>
        <authorList>
            <consortium name="DOE Joint Genome Institute"/>
            <person name="Mondo S.J."/>
            <person name="Dannebaum R.O."/>
            <person name="Kuo R.C."/>
            <person name="Labutti K."/>
            <person name="Haridas S."/>
            <person name="Kuo A."/>
            <person name="Salamov A."/>
            <person name="Ahrendt S.R."/>
            <person name="Lipzen A."/>
            <person name="Sullivan W."/>
            <person name="Andreopoulos W.B."/>
            <person name="Clum A."/>
            <person name="Lindquist E."/>
            <person name="Daum C."/>
            <person name="Ramamoorthy G.K."/>
            <person name="Gryganskyi A."/>
            <person name="Culley D."/>
            <person name="Magnuson J.K."/>
            <person name="James T.Y."/>
            <person name="O'Malley M.A."/>
            <person name="Stajich J.E."/>
            <person name="Spatafora J.W."/>
            <person name="Visel A."/>
            <person name="Grigoriev I.V."/>
        </authorList>
    </citation>
    <scope>NUCLEOTIDE SEQUENCE [LARGE SCALE GENOMIC DNA]</scope>
    <source>
        <strain evidence="1 2">CBS 129021</strain>
    </source>
</reference>
<evidence type="ECO:0000313" key="2">
    <source>
        <dbReference type="Proteomes" id="UP000193689"/>
    </source>
</evidence>
<comment type="caution">
    <text evidence="1">The sequence shown here is derived from an EMBL/GenBank/DDBJ whole genome shotgun (WGS) entry which is preliminary data.</text>
</comment>
<name>A0A1Y2DKD9_9PEZI</name>
<evidence type="ECO:0000313" key="1">
    <source>
        <dbReference type="EMBL" id="ORY59634.1"/>
    </source>
</evidence>
<sequence length="110" mass="11669">MAATGQGYDALTFTIKGPEAASVSLELQTQANCEANTTEYTSSYFTVDGLTGQTQTVSVPLSVWTDANLDAVVGIIFYGFSAGLTGTDKVWQMDNIILQCSTPGKRSDSQ</sequence>
<dbReference type="STRING" id="1141098.A0A1Y2DKD9"/>
<dbReference type="Gene3D" id="2.60.120.430">
    <property type="entry name" value="Galactose-binding lectin"/>
    <property type="match status" value="1"/>
</dbReference>
<dbReference type="GeneID" id="63777194"/>
<protein>
    <submittedName>
        <fullName evidence="1">Uncharacterized protein</fullName>
    </submittedName>
</protein>
<dbReference type="EMBL" id="MCFJ01000013">
    <property type="protein sequence ID" value="ORY59634.1"/>
    <property type="molecule type" value="Genomic_DNA"/>
</dbReference>
<accession>A0A1Y2DKD9</accession>
<proteinExistence type="predicted"/>
<keyword evidence="2" id="KW-1185">Reference proteome</keyword>